<keyword evidence="3" id="KW-0347">Helicase</keyword>
<proteinExistence type="predicted"/>
<evidence type="ECO:0000256" key="1">
    <source>
        <dbReference type="ARBA" id="ARBA00022741"/>
    </source>
</evidence>
<dbReference type="SUPFAM" id="SSF52540">
    <property type="entry name" value="P-loop containing nucleoside triphosphate hydrolases"/>
    <property type="match status" value="1"/>
</dbReference>
<dbReference type="EMBL" id="JAGKQM010000011">
    <property type="protein sequence ID" value="KAH0903529.1"/>
    <property type="molecule type" value="Genomic_DNA"/>
</dbReference>
<keyword evidence="7" id="KW-1185">Reference proteome</keyword>
<dbReference type="Gene3D" id="1.10.3380.30">
    <property type="match status" value="1"/>
</dbReference>
<dbReference type="Gene3D" id="1.20.1500.20">
    <property type="match status" value="1"/>
</dbReference>
<dbReference type="Pfam" id="PF00271">
    <property type="entry name" value="Helicase_C"/>
    <property type="match status" value="1"/>
</dbReference>
<evidence type="ECO:0000313" key="6">
    <source>
        <dbReference type="EMBL" id="KAH0903529.1"/>
    </source>
</evidence>
<dbReference type="PANTHER" id="PTHR12131:SF25">
    <property type="entry name" value="DEXH-BOX ATP-DEPENDENT RNA HELICASE DEXH9"/>
    <property type="match status" value="1"/>
</dbReference>
<dbReference type="Gene3D" id="3.40.50.300">
    <property type="entry name" value="P-loop containing nucleotide triphosphate hydrolases"/>
    <property type="match status" value="1"/>
</dbReference>
<dbReference type="SMART" id="SM00490">
    <property type="entry name" value="HELICc"/>
    <property type="match status" value="1"/>
</dbReference>
<keyword evidence="2" id="KW-0378">Hydrolase</keyword>
<name>A0ABQ8BFB7_BRANA</name>
<organism evidence="6 7">
    <name type="scientific">Brassica napus</name>
    <name type="common">Rape</name>
    <dbReference type="NCBI Taxonomy" id="3708"/>
    <lineage>
        <taxon>Eukaryota</taxon>
        <taxon>Viridiplantae</taxon>
        <taxon>Streptophyta</taxon>
        <taxon>Embryophyta</taxon>
        <taxon>Tracheophyta</taxon>
        <taxon>Spermatophyta</taxon>
        <taxon>Magnoliopsida</taxon>
        <taxon>eudicotyledons</taxon>
        <taxon>Gunneridae</taxon>
        <taxon>Pentapetalae</taxon>
        <taxon>rosids</taxon>
        <taxon>malvids</taxon>
        <taxon>Brassicales</taxon>
        <taxon>Brassicaceae</taxon>
        <taxon>Brassiceae</taxon>
        <taxon>Brassica</taxon>
    </lineage>
</organism>
<keyword evidence="1" id="KW-0547">Nucleotide-binding</keyword>
<evidence type="ECO:0000313" key="7">
    <source>
        <dbReference type="Proteomes" id="UP000824890"/>
    </source>
</evidence>
<dbReference type="PROSITE" id="PS51194">
    <property type="entry name" value="HELICASE_CTER"/>
    <property type="match status" value="1"/>
</dbReference>
<dbReference type="InterPro" id="IPR027417">
    <property type="entry name" value="P-loop_NTPase"/>
</dbReference>
<evidence type="ECO:0000259" key="5">
    <source>
        <dbReference type="PROSITE" id="PS51194"/>
    </source>
</evidence>
<evidence type="ECO:0000256" key="3">
    <source>
        <dbReference type="ARBA" id="ARBA00022806"/>
    </source>
</evidence>
<dbReference type="SMART" id="SM01142">
    <property type="entry name" value="DSHCT"/>
    <property type="match status" value="1"/>
</dbReference>
<feature type="domain" description="Helicase C-terminal" evidence="5">
    <location>
        <begin position="1"/>
        <end position="137"/>
    </location>
</feature>
<dbReference type="InterPro" id="IPR001650">
    <property type="entry name" value="Helicase_C-like"/>
</dbReference>
<dbReference type="InterPro" id="IPR050699">
    <property type="entry name" value="RNA-DNA_Helicase"/>
</dbReference>
<dbReference type="Pfam" id="PF08148">
    <property type="entry name" value="DSHCT"/>
    <property type="match status" value="1"/>
</dbReference>
<protein>
    <recommendedName>
        <fullName evidence="5">Helicase C-terminal domain-containing protein</fullName>
    </recommendedName>
</protein>
<sequence>MVHVSNILPILKRGIGVHHSGLLPILKEVIEILFQGLIKCLFATETFSIGLNMPAKTVVFTNVRKFDGDKFRWLSSGEYIQMSGRAGRRGVDKRGICILMVDEKMEPAVAKSMLKGSADSLNSAFHLSYNMLLNQLRSEDGDPENLLSNSFFQFQADRAIPDIEKQIKALQEERDSMVIEEEESLRNYYNLILQYKSLKEDIREIVFSPKYCLPFLLPNRAVCLDCPSDNGEQQSFSIEDQDAWGVIMKFNKVKSLSEDVLTRCLVSRDGAGKKKIKPVPFKERGEPVVVSVPLSQSLSSAIMNIPKDYLQLEARENALKKVSELLSRHPDGIPLDPEVDMKIRISSYKKTVRRLEALENLFEKHKIAKSPLIAQKLKVLHMKEELTAKIKSLEKTVRSSTALAFKDELKARKRVLRRLGYITSDNVVELKGKVACEISSAEELTLTELMFSGVFKEAKVEELVSLLSCFVWRERLPDAAKPREELDLLFIQLQDTDRRAAEVQLTLFSPTHPRRFGSITVLSDNVDIDVESFVHSFRPDIMVAVYAWAKGSKFYEIMEIARVFEGSLIRAIRRMEEVLQQLIVAAKSIGETQLEAKLEEAVSKIKRDIVFAASLYL</sequence>
<dbReference type="Pfam" id="PF13234">
    <property type="entry name" value="MTR4_beta-barrel"/>
    <property type="match status" value="1"/>
</dbReference>
<gene>
    <name evidence="6" type="ORF">HID58_043032</name>
</gene>
<dbReference type="CDD" id="cd18795">
    <property type="entry name" value="SF2_C_Ski2"/>
    <property type="match status" value="1"/>
</dbReference>
<dbReference type="Pfam" id="PF21408">
    <property type="entry name" value="MTR4-like_stalk"/>
    <property type="match status" value="1"/>
</dbReference>
<dbReference type="PANTHER" id="PTHR12131">
    <property type="entry name" value="ATP-DEPENDENT RNA AND DNA HELICASE"/>
    <property type="match status" value="1"/>
</dbReference>
<keyword evidence="4" id="KW-0067">ATP-binding</keyword>
<dbReference type="InterPro" id="IPR012961">
    <property type="entry name" value="Ski2/MTR4_C"/>
</dbReference>
<reference evidence="6 7" key="1">
    <citation type="submission" date="2021-05" db="EMBL/GenBank/DDBJ databases">
        <title>Genome Assembly of Synthetic Allotetraploid Brassica napus Reveals Homoeologous Exchanges between Subgenomes.</title>
        <authorList>
            <person name="Davis J.T."/>
        </authorList>
    </citation>
    <scope>NUCLEOTIDE SEQUENCE [LARGE SCALE GENOMIC DNA]</scope>
    <source>
        <strain evidence="7">cv. Da-Ae</strain>
        <tissue evidence="6">Seedling</tissue>
    </source>
</reference>
<accession>A0ABQ8BFB7</accession>
<dbReference type="InterPro" id="IPR048392">
    <property type="entry name" value="MTR4-like_stalk"/>
</dbReference>
<comment type="caution">
    <text evidence="6">The sequence shown here is derived from an EMBL/GenBank/DDBJ whole genome shotgun (WGS) entry which is preliminary data.</text>
</comment>
<evidence type="ECO:0000256" key="4">
    <source>
        <dbReference type="ARBA" id="ARBA00022840"/>
    </source>
</evidence>
<dbReference type="Proteomes" id="UP000824890">
    <property type="component" value="Unassembled WGS sequence"/>
</dbReference>
<dbReference type="InterPro" id="IPR025696">
    <property type="entry name" value="Beta-barrel_MTR4"/>
</dbReference>
<evidence type="ECO:0000256" key="2">
    <source>
        <dbReference type="ARBA" id="ARBA00022801"/>
    </source>
</evidence>